<keyword evidence="4 5" id="KW-0472">Membrane</keyword>
<dbReference type="AlphaFoldDB" id="A0A8G0ZUP6"/>
<dbReference type="InterPro" id="IPR010445">
    <property type="entry name" value="LapA_dom"/>
</dbReference>
<dbReference type="Proteomes" id="UP000826300">
    <property type="component" value="Chromosome"/>
</dbReference>
<keyword evidence="8" id="KW-1185">Reference proteome</keyword>
<dbReference type="KEGG" id="nsm:JO391_09605"/>
<evidence type="ECO:0000259" key="6">
    <source>
        <dbReference type="Pfam" id="PF06305"/>
    </source>
</evidence>
<proteinExistence type="predicted"/>
<feature type="transmembrane region" description="Helical" evidence="5">
    <location>
        <begin position="49"/>
        <end position="69"/>
    </location>
</feature>
<evidence type="ECO:0000256" key="1">
    <source>
        <dbReference type="ARBA" id="ARBA00022475"/>
    </source>
</evidence>
<name>A0A8G0ZUP6_9RHOB</name>
<dbReference type="GO" id="GO:0005886">
    <property type="term" value="C:plasma membrane"/>
    <property type="evidence" value="ECO:0007669"/>
    <property type="project" value="InterPro"/>
</dbReference>
<keyword evidence="3 5" id="KW-1133">Transmembrane helix</keyword>
<gene>
    <name evidence="7" type="ORF">JO391_09605</name>
</gene>
<evidence type="ECO:0000256" key="3">
    <source>
        <dbReference type="ARBA" id="ARBA00022989"/>
    </source>
</evidence>
<evidence type="ECO:0000256" key="4">
    <source>
        <dbReference type="ARBA" id="ARBA00023136"/>
    </source>
</evidence>
<dbReference type="RefSeq" id="WP_220664312.1">
    <property type="nucleotide sequence ID" value="NZ_CP069370.1"/>
</dbReference>
<dbReference type="Pfam" id="PF06305">
    <property type="entry name" value="LapA_dom"/>
    <property type="match status" value="1"/>
</dbReference>
<evidence type="ECO:0000256" key="5">
    <source>
        <dbReference type="SAM" id="Phobius"/>
    </source>
</evidence>
<evidence type="ECO:0000313" key="8">
    <source>
        <dbReference type="Proteomes" id="UP000826300"/>
    </source>
</evidence>
<evidence type="ECO:0000256" key="2">
    <source>
        <dbReference type="ARBA" id="ARBA00022692"/>
    </source>
</evidence>
<evidence type="ECO:0000313" key="7">
    <source>
        <dbReference type="EMBL" id="QYZ71716.1"/>
    </source>
</evidence>
<reference evidence="7" key="1">
    <citation type="submission" date="2021-02" db="EMBL/GenBank/DDBJ databases">
        <title>Rhodobacter shimadae sp. nov., an aerobic anoxygenic phototrophic bacterium isolated from a hot spring.</title>
        <authorList>
            <person name="Muramatsu S."/>
            <person name="Haruta S."/>
            <person name="Hirose S."/>
            <person name="Hanada S."/>
        </authorList>
    </citation>
    <scope>NUCLEOTIDE SEQUENCE</scope>
    <source>
        <strain evidence="7">N10</strain>
    </source>
</reference>
<dbReference type="EMBL" id="CP069370">
    <property type="protein sequence ID" value="QYZ71716.1"/>
    <property type="molecule type" value="Genomic_DNA"/>
</dbReference>
<accession>A0A8G0ZUP6</accession>
<organism evidence="7 8">
    <name type="scientific">Neotabrizicola shimadae</name>
    <dbReference type="NCBI Taxonomy" id="2807096"/>
    <lineage>
        <taxon>Bacteria</taxon>
        <taxon>Pseudomonadati</taxon>
        <taxon>Pseudomonadota</taxon>
        <taxon>Alphaproteobacteria</taxon>
        <taxon>Rhodobacterales</taxon>
        <taxon>Paracoccaceae</taxon>
        <taxon>Neotabrizicola</taxon>
    </lineage>
</organism>
<protein>
    <submittedName>
        <fullName evidence="7">LapA family protein</fullName>
    </submittedName>
</protein>
<feature type="domain" description="Lipopolysaccharide assembly protein A" evidence="6">
    <location>
        <begin position="44"/>
        <end position="96"/>
    </location>
</feature>
<keyword evidence="1" id="KW-1003">Cell membrane</keyword>
<keyword evidence="2 5" id="KW-0812">Transmembrane</keyword>
<sequence length="120" mass="13299">MLRYLRYLVIALFGLALLLVAVANRGPVVVRALPESMSTLAGGDWALQMPVFVLIFLGIVVGVLVGFLWEWLRESKHRTTASVKAREVSKLERELAVMRDSASVPPQDEVLALLDRRKAG</sequence>